<dbReference type="EMBL" id="BOMH01000041">
    <property type="protein sequence ID" value="GID67870.1"/>
    <property type="molecule type" value="Genomic_DNA"/>
</dbReference>
<comment type="caution">
    <text evidence="2">The sequence shown here is derived from an EMBL/GenBank/DDBJ whole genome shotgun (WGS) entry which is preliminary data.</text>
</comment>
<sequence length="478" mass="48342">MTGELRVRTAADLSRTEIVLVAREAKRVVLEPALLAEVAASRAATLAALDGDQPVYGVNTGMGALAGIRLDAEARARHQDTLMAGRAVGSAPWLRPDQARAVLAVRLRTLLHPAAGVSPELCGHLADLLNGGVVPAIPARGAGAAGEIIPLAHLGAVLIGTGQVLDAAGRAVDVTGVRPRSFGAKEGVAFLEGVPGLTGLAVLATQAVRALADQVVTVAGAAHAVIGASADPLRAELAAGDDELRTVNAALLAARGDGPVRALQAPVSFRVTGPALAVVVRATGALDAAAERALIGVTDSPAQLDGRFYGTAGFAGTDLAAACGALTTALVHLAEVGAARLHRLLDPAVTGLPKQLSDAPGLHAGMVAVHKRAVGVAHRLRRFAMPALTGAMETSGGQEDVQSFGFEAAECLGEAIDGLREVLACEMLAVHQARLLSGGPGGLLPPGTLPAGTADRPFGRDLDTLIELLRSGWSSGAR</sequence>
<dbReference type="Proteomes" id="UP000619479">
    <property type="component" value="Unassembled WGS sequence"/>
</dbReference>
<dbReference type="AlphaFoldDB" id="A0A919ITQ3"/>
<evidence type="ECO:0000313" key="2">
    <source>
        <dbReference type="EMBL" id="GID67870.1"/>
    </source>
</evidence>
<keyword evidence="1" id="KW-0456">Lyase</keyword>
<dbReference type="InterPro" id="IPR024083">
    <property type="entry name" value="Fumarase/histidase_N"/>
</dbReference>
<evidence type="ECO:0000313" key="3">
    <source>
        <dbReference type="Proteomes" id="UP000619479"/>
    </source>
</evidence>
<protein>
    <submittedName>
        <fullName evidence="2">Histidine ammonia-lyase</fullName>
    </submittedName>
</protein>
<dbReference type="InterPro" id="IPR001106">
    <property type="entry name" value="Aromatic_Lyase"/>
</dbReference>
<dbReference type="RefSeq" id="WP_203746069.1">
    <property type="nucleotide sequence ID" value="NZ_BAAAUC010000008.1"/>
</dbReference>
<dbReference type="PANTHER" id="PTHR10362">
    <property type="entry name" value="HISTIDINE AMMONIA-LYASE"/>
    <property type="match status" value="1"/>
</dbReference>
<dbReference type="Gene3D" id="1.20.200.10">
    <property type="entry name" value="Fumarase/aspartase (Central domain)"/>
    <property type="match status" value="1"/>
</dbReference>
<evidence type="ECO:0000256" key="1">
    <source>
        <dbReference type="ARBA" id="ARBA00023239"/>
    </source>
</evidence>
<reference evidence="2" key="1">
    <citation type="submission" date="2021-01" db="EMBL/GenBank/DDBJ databases">
        <title>Whole genome shotgun sequence of Actinoplanes cyaneus NBRC 14990.</title>
        <authorList>
            <person name="Komaki H."/>
            <person name="Tamura T."/>
        </authorList>
    </citation>
    <scope>NUCLEOTIDE SEQUENCE</scope>
    <source>
        <strain evidence="2">NBRC 14990</strain>
    </source>
</reference>
<dbReference type="GO" id="GO:0016841">
    <property type="term" value="F:ammonia-lyase activity"/>
    <property type="evidence" value="ECO:0007669"/>
    <property type="project" value="UniProtKB-ARBA"/>
</dbReference>
<dbReference type="InterPro" id="IPR008948">
    <property type="entry name" value="L-Aspartase-like"/>
</dbReference>
<keyword evidence="3" id="KW-1185">Reference proteome</keyword>
<accession>A0A919ITQ3</accession>
<proteinExistence type="predicted"/>
<name>A0A919ITQ3_9ACTN</name>
<dbReference type="Pfam" id="PF00221">
    <property type="entry name" value="Lyase_aromatic"/>
    <property type="match status" value="1"/>
</dbReference>
<organism evidence="2 3">
    <name type="scientific">Actinoplanes cyaneus</name>
    <dbReference type="NCBI Taxonomy" id="52696"/>
    <lineage>
        <taxon>Bacteria</taxon>
        <taxon>Bacillati</taxon>
        <taxon>Actinomycetota</taxon>
        <taxon>Actinomycetes</taxon>
        <taxon>Micromonosporales</taxon>
        <taxon>Micromonosporaceae</taxon>
        <taxon>Actinoplanes</taxon>
    </lineage>
</organism>
<dbReference type="Gene3D" id="1.10.275.10">
    <property type="entry name" value="Fumarase/aspartase (N-terminal domain)"/>
    <property type="match status" value="1"/>
</dbReference>
<gene>
    <name evidence="2" type="primary">hutH_3</name>
    <name evidence="2" type="ORF">Acy02nite_57510</name>
</gene>
<dbReference type="SUPFAM" id="SSF48557">
    <property type="entry name" value="L-aspartase-like"/>
    <property type="match status" value="1"/>
</dbReference>